<evidence type="ECO:0000256" key="5">
    <source>
        <dbReference type="SAM" id="MobiDB-lite"/>
    </source>
</evidence>
<keyword evidence="2" id="KW-0597">Phosphoprotein</keyword>
<comment type="subcellular location">
    <subcellularLocation>
        <location evidence="1">Membrane</location>
        <topology evidence="1">Peripheral membrane protein</topology>
    </subcellularLocation>
</comment>
<keyword evidence="7" id="KW-1185">Reference proteome</keyword>
<comment type="caution">
    <text evidence="6">The sequence shown here is derived from an EMBL/GenBank/DDBJ whole genome shotgun (WGS) entry which is preliminary data.</text>
</comment>
<dbReference type="GO" id="GO:0016020">
    <property type="term" value="C:membrane"/>
    <property type="evidence" value="ECO:0007669"/>
    <property type="project" value="UniProtKB-SubCell"/>
</dbReference>
<evidence type="ECO:0000256" key="1">
    <source>
        <dbReference type="ARBA" id="ARBA00004170"/>
    </source>
</evidence>
<dbReference type="Proteomes" id="UP001356427">
    <property type="component" value="Unassembled WGS sequence"/>
</dbReference>
<sequence length="460" mass="51359">MKPITTNLPILNLTTIPHVQTHTTIIIMTITTAHQAILRRTLLPTNQDEQQTGYSGSAASLHKEGSEVDRIMMLQGQNKDLHHSLLQTAVRMECMGTEFKSSHQLLELRDNYSYTQQTNNLLERKLHSVAQSMDGEREHLNQRITALTDQLSSAKSTIHSMETINVTSLLQEALDKHFHPDDSVNQFLLPVAPPPVQFMDSHHYGKVTTKGEDLSLGTLPEEEESDWSEMGDEAPKCILRSVGGHHGGTAFQPWRQERICWEGQGEGDTESESGGEEIVRRHPPRSLQIPNLHVTIHSETLPAPMDDVTLTTSFKNSADGPEEDGYRVTASRKLGSPIRILSASLDEIPSSRGQKHRQEEQHGQLKGTEAMMDLHQPEDGTMDDSEDEIIRNWRTRSEDMGDDGGVDVREVDLGSSLDNLQSAQNMLNHFICQLQPSVEEGRGWTGGVPDEVLNGERTQL</sequence>
<feature type="coiled-coil region" evidence="4">
    <location>
        <begin position="130"/>
        <end position="157"/>
    </location>
</feature>
<dbReference type="GO" id="GO:0005802">
    <property type="term" value="C:trans-Golgi network"/>
    <property type="evidence" value="ECO:0007669"/>
    <property type="project" value="TreeGrafter"/>
</dbReference>
<organism evidence="6 7">
    <name type="scientific">Coregonus suidteri</name>
    <dbReference type="NCBI Taxonomy" id="861788"/>
    <lineage>
        <taxon>Eukaryota</taxon>
        <taxon>Metazoa</taxon>
        <taxon>Chordata</taxon>
        <taxon>Craniata</taxon>
        <taxon>Vertebrata</taxon>
        <taxon>Euteleostomi</taxon>
        <taxon>Actinopterygii</taxon>
        <taxon>Neopterygii</taxon>
        <taxon>Teleostei</taxon>
        <taxon>Protacanthopterygii</taxon>
        <taxon>Salmoniformes</taxon>
        <taxon>Salmonidae</taxon>
        <taxon>Coregoninae</taxon>
        <taxon>Coregonus</taxon>
    </lineage>
</organism>
<dbReference type="InterPro" id="IPR043441">
    <property type="entry name" value="Tjap1/BEGAIN"/>
</dbReference>
<accession>A0AAN8QYJ1</accession>
<proteinExistence type="predicted"/>
<reference evidence="6 7" key="1">
    <citation type="submission" date="2021-04" db="EMBL/GenBank/DDBJ databases">
        <authorList>
            <person name="De Guttry C."/>
            <person name="Zahm M."/>
            <person name="Klopp C."/>
            <person name="Cabau C."/>
            <person name="Louis A."/>
            <person name="Berthelot C."/>
            <person name="Parey E."/>
            <person name="Roest Crollius H."/>
            <person name="Montfort J."/>
            <person name="Robinson-Rechavi M."/>
            <person name="Bucao C."/>
            <person name="Bouchez O."/>
            <person name="Gislard M."/>
            <person name="Lluch J."/>
            <person name="Milhes M."/>
            <person name="Lampietro C."/>
            <person name="Lopez Roques C."/>
            <person name="Donnadieu C."/>
            <person name="Braasch I."/>
            <person name="Desvignes T."/>
            <person name="Postlethwait J."/>
            <person name="Bobe J."/>
            <person name="Wedekind C."/>
            <person name="Guiguen Y."/>
        </authorList>
    </citation>
    <scope>NUCLEOTIDE SEQUENCE [LARGE SCALE GENOMIC DNA]</scope>
    <source>
        <strain evidence="6">Cs_M1</strain>
        <tissue evidence="6">Blood</tissue>
    </source>
</reference>
<evidence type="ECO:0000313" key="6">
    <source>
        <dbReference type="EMBL" id="KAK6316851.1"/>
    </source>
</evidence>
<gene>
    <name evidence="6" type="ORF">J4Q44_G00122510</name>
</gene>
<keyword evidence="4" id="KW-0175">Coiled coil</keyword>
<dbReference type="PANTHER" id="PTHR28664">
    <property type="entry name" value="TIGHT JUNCTION-ASSOCIATED PROTEIN 1"/>
    <property type="match status" value="1"/>
</dbReference>
<evidence type="ECO:0000256" key="4">
    <source>
        <dbReference type="SAM" id="Coils"/>
    </source>
</evidence>
<name>A0AAN8QYJ1_9TELE</name>
<dbReference type="EMBL" id="JAGTTL010000010">
    <property type="protein sequence ID" value="KAK6316851.1"/>
    <property type="molecule type" value="Genomic_DNA"/>
</dbReference>
<evidence type="ECO:0000256" key="3">
    <source>
        <dbReference type="ARBA" id="ARBA00023136"/>
    </source>
</evidence>
<dbReference type="GO" id="GO:0007030">
    <property type="term" value="P:Golgi organization"/>
    <property type="evidence" value="ECO:0007669"/>
    <property type="project" value="TreeGrafter"/>
</dbReference>
<dbReference type="AlphaFoldDB" id="A0AAN8QYJ1"/>
<dbReference type="PANTHER" id="PTHR28664:SF3">
    <property type="entry name" value="TIGHT JUNCTION-ASSOCIATED PROTEIN 1"/>
    <property type="match status" value="1"/>
</dbReference>
<keyword evidence="3" id="KW-0472">Membrane</keyword>
<protein>
    <submittedName>
        <fullName evidence="6">Uncharacterized protein</fullName>
    </submittedName>
</protein>
<evidence type="ECO:0000313" key="7">
    <source>
        <dbReference type="Proteomes" id="UP001356427"/>
    </source>
</evidence>
<feature type="region of interest" description="Disordered" evidence="5">
    <location>
        <begin position="347"/>
        <end position="370"/>
    </location>
</feature>
<evidence type="ECO:0000256" key="2">
    <source>
        <dbReference type="ARBA" id="ARBA00022553"/>
    </source>
</evidence>